<keyword evidence="2" id="KW-0732">Signal</keyword>
<feature type="chain" id="PRO_5019049701" evidence="2">
    <location>
        <begin position="28"/>
        <end position="113"/>
    </location>
</feature>
<sequence length="113" mass="11924">MNRLRHIAVICTAGLLLLALLSATSLRGTDTGRLGSAHISKLGDQLAVLVTTKANSVVFTAQRDNDGFPPSAGTLPMPPDDNRMMPVTWTGWAGPVPQAGILPHAPRAPPRHT</sequence>
<reference evidence="4" key="1">
    <citation type="submission" date="2018-09" db="EMBL/GenBank/DDBJ databases">
        <title>Acidovorax cavernicola nov. sp. isolated from Gruta de las Maravillas (Aracena, Spain).</title>
        <authorList>
            <person name="Jurado V."/>
            <person name="Gutierrez-Patricio S."/>
            <person name="Gonzalez-Pimentel J.L."/>
            <person name="Miller A.Z."/>
            <person name="Laiz L."/>
            <person name="Saiz-Jimenez C."/>
        </authorList>
    </citation>
    <scope>NUCLEOTIDE SEQUENCE [LARGE SCALE GENOMIC DNA]</scope>
    <source>
        <strain evidence="4">1011MAR3C25</strain>
    </source>
</reference>
<accession>A0A418T293</accession>
<feature type="signal peptide" evidence="2">
    <location>
        <begin position="1"/>
        <end position="27"/>
    </location>
</feature>
<name>A0A418T293_9RHOB</name>
<keyword evidence="4" id="KW-1185">Reference proteome</keyword>
<evidence type="ECO:0000313" key="4">
    <source>
        <dbReference type="Proteomes" id="UP000284202"/>
    </source>
</evidence>
<gene>
    <name evidence="3" type="ORF">D3P04_06220</name>
</gene>
<evidence type="ECO:0000256" key="2">
    <source>
        <dbReference type="SAM" id="SignalP"/>
    </source>
</evidence>
<feature type="region of interest" description="Disordered" evidence="1">
    <location>
        <begin position="62"/>
        <end position="87"/>
    </location>
</feature>
<protein>
    <submittedName>
        <fullName evidence="3">Uncharacterized protein</fullName>
    </submittedName>
</protein>
<organism evidence="3 4">
    <name type="scientific">Paracoccus onubensis</name>
    <dbReference type="NCBI Taxonomy" id="1675788"/>
    <lineage>
        <taxon>Bacteria</taxon>
        <taxon>Pseudomonadati</taxon>
        <taxon>Pseudomonadota</taxon>
        <taxon>Alphaproteobacteria</taxon>
        <taxon>Rhodobacterales</taxon>
        <taxon>Paracoccaceae</taxon>
        <taxon>Paracoccus</taxon>
    </lineage>
</organism>
<dbReference type="Proteomes" id="UP000284202">
    <property type="component" value="Unassembled WGS sequence"/>
</dbReference>
<proteinExistence type="predicted"/>
<evidence type="ECO:0000256" key="1">
    <source>
        <dbReference type="SAM" id="MobiDB-lite"/>
    </source>
</evidence>
<dbReference type="AlphaFoldDB" id="A0A418T293"/>
<evidence type="ECO:0000313" key="3">
    <source>
        <dbReference type="EMBL" id="RJE87325.1"/>
    </source>
</evidence>
<dbReference type="EMBL" id="QZCG01000003">
    <property type="protein sequence ID" value="RJE87325.1"/>
    <property type="molecule type" value="Genomic_DNA"/>
</dbReference>
<dbReference type="RefSeq" id="WP_119746968.1">
    <property type="nucleotide sequence ID" value="NZ_QZCG01000003.1"/>
</dbReference>
<comment type="caution">
    <text evidence="3">The sequence shown here is derived from an EMBL/GenBank/DDBJ whole genome shotgun (WGS) entry which is preliminary data.</text>
</comment>